<proteinExistence type="predicted"/>
<evidence type="ECO:0000313" key="2">
    <source>
        <dbReference type="Proteomes" id="UP001247754"/>
    </source>
</evidence>
<name>A0ABU1FEE8_9RHOB</name>
<organism evidence="1 2">
    <name type="scientific">Ruixingdingia sedimenti</name>
    <dbReference type="NCBI Taxonomy" id="3073604"/>
    <lineage>
        <taxon>Bacteria</taxon>
        <taxon>Pseudomonadati</taxon>
        <taxon>Pseudomonadota</taxon>
        <taxon>Alphaproteobacteria</taxon>
        <taxon>Rhodobacterales</taxon>
        <taxon>Paracoccaceae</taxon>
        <taxon>Ruixingdingia</taxon>
    </lineage>
</organism>
<comment type="caution">
    <text evidence="1">The sequence shown here is derived from an EMBL/GenBank/DDBJ whole genome shotgun (WGS) entry which is preliminary data.</text>
</comment>
<dbReference type="RefSeq" id="WP_310459384.1">
    <property type="nucleotide sequence ID" value="NZ_JAVKPH010000058.1"/>
</dbReference>
<sequence>MEAAGRVLDMAFRAYRAGLTINPNHDSELGRKALFKGYEGLEKITGAQRIGATFLPPSELRTWFDEIAGRAIAFIDELGEDDH</sequence>
<reference evidence="1 2" key="1">
    <citation type="submission" date="2023-09" db="EMBL/GenBank/DDBJ databases">
        <title>Xinfangfangia sedmenti sp. nov., isolated the sedment.</title>
        <authorList>
            <person name="Xu L."/>
        </authorList>
    </citation>
    <scope>NUCLEOTIDE SEQUENCE [LARGE SCALE GENOMIC DNA]</scope>
    <source>
        <strain evidence="1 2">LG-4</strain>
    </source>
</reference>
<dbReference type="Proteomes" id="UP001247754">
    <property type="component" value="Unassembled WGS sequence"/>
</dbReference>
<protein>
    <submittedName>
        <fullName evidence="1">Uncharacterized protein</fullName>
    </submittedName>
</protein>
<accession>A0ABU1FEE8</accession>
<dbReference type="EMBL" id="JAVKPH010000058">
    <property type="protein sequence ID" value="MDR5655279.1"/>
    <property type="molecule type" value="Genomic_DNA"/>
</dbReference>
<evidence type="ECO:0000313" key="1">
    <source>
        <dbReference type="EMBL" id="MDR5655279.1"/>
    </source>
</evidence>
<keyword evidence="2" id="KW-1185">Reference proteome</keyword>
<gene>
    <name evidence="1" type="ORF">RGD00_21970</name>
</gene>